<feature type="binding site" evidence="9">
    <location>
        <position position="449"/>
    </location>
    <ligand>
        <name>Mg(2+)</name>
        <dbReference type="ChEBI" id="CHEBI:18420"/>
    </ligand>
</feature>
<dbReference type="InterPro" id="IPR012000">
    <property type="entry name" value="Thiamin_PyroP_enz_cen_dom"/>
</dbReference>
<dbReference type="Pfam" id="PF00205">
    <property type="entry name" value="TPP_enzyme_M"/>
    <property type="match status" value="1"/>
</dbReference>
<evidence type="ECO:0000256" key="9">
    <source>
        <dbReference type="PIRSR" id="PIRSR036565-2"/>
    </source>
</evidence>
<evidence type="ECO:0000256" key="4">
    <source>
        <dbReference type="ARBA" id="ARBA00022723"/>
    </source>
</evidence>
<dbReference type="KEGG" id="nti:DNFV4_00051"/>
<evidence type="ECO:0000256" key="8">
    <source>
        <dbReference type="ARBA" id="ARBA00023239"/>
    </source>
</evidence>
<dbReference type="Proteomes" id="UP001179121">
    <property type="component" value="Chromosome"/>
</dbReference>
<comment type="similarity">
    <text evidence="3 10">Belongs to the TPP enzyme family.</text>
</comment>
<dbReference type="SUPFAM" id="SSF52467">
    <property type="entry name" value="DHS-like NAD/FAD-binding domain"/>
    <property type="match status" value="1"/>
</dbReference>
<dbReference type="InterPro" id="IPR000399">
    <property type="entry name" value="TPP-bd_CS"/>
</dbReference>
<dbReference type="PANTHER" id="PTHR43452">
    <property type="entry name" value="PYRUVATE DECARBOXYLASE"/>
    <property type="match status" value="1"/>
</dbReference>
<dbReference type="InterPro" id="IPR012001">
    <property type="entry name" value="Thiamin_PyroP_enz_TPP-bd_dom"/>
</dbReference>
<proteinExistence type="inferred from homology"/>
<dbReference type="Pfam" id="PF02776">
    <property type="entry name" value="TPP_enzyme_N"/>
    <property type="match status" value="1"/>
</dbReference>
<dbReference type="GO" id="GO:0004737">
    <property type="term" value="F:pyruvate decarboxylase activity"/>
    <property type="evidence" value="ECO:0007669"/>
    <property type="project" value="TreeGrafter"/>
</dbReference>
<evidence type="ECO:0000313" key="15">
    <source>
        <dbReference type="Proteomes" id="UP001179121"/>
    </source>
</evidence>
<dbReference type="EMBL" id="OX365700">
    <property type="protein sequence ID" value="CAI4029633.1"/>
    <property type="molecule type" value="Genomic_DNA"/>
</dbReference>
<comment type="cofactor">
    <cofactor evidence="9">
        <name>Mg(2+)</name>
        <dbReference type="ChEBI" id="CHEBI:18420"/>
    </cofactor>
    <text evidence="9">Binds 1 Mg(2+) per subunit.</text>
</comment>
<evidence type="ECO:0000313" key="14">
    <source>
        <dbReference type="EMBL" id="CAI4029633.1"/>
    </source>
</evidence>
<dbReference type="PIRSF" id="PIRSF036565">
    <property type="entry name" value="Pyruvt_ip_decrb"/>
    <property type="match status" value="1"/>
</dbReference>
<dbReference type="PANTHER" id="PTHR43452:SF30">
    <property type="entry name" value="PYRUVATE DECARBOXYLASE ISOZYME 1-RELATED"/>
    <property type="match status" value="1"/>
</dbReference>
<dbReference type="GO" id="GO:0005829">
    <property type="term" value="C:cytosol"/>
    <property type="evidence" value="ECO:0007669"/>
    <property type="project" value="TreeGrafter"/>
</dbReference>
<feature type="binding site" evidence="9">
    <location>
        <position position="422"/>
    </location>
    <ligand>
        <name>Mg(2+)</name>
        <dbReference type="ChEBI" id="CHEBI:18420"/>
    </ligand>
</feature>
<keyword evidence="4 9" id="KW-0479">Metal-binding</keyword>
<gene>
    <name evidence="14" type="ORF">DNFV4_00051</name>
</gene>
<dbReference type="RefSeq" id="WP_289266671.1">
    <property type="nucleotide sequence ID" value="NZ_OX365700.1"/>
</dbReference>
<dbReference type="Gene3D" id="3.40.50.970">
    <property type="match status" value="2"/>
</dbReference>
<dbReference type="CDD" id="cd07038">
    <property type="entry name" value="TPP_PYR_PDC_IPDC_like"/>
    <property type="match status" value="1"/>
</dbReference>
<dbReference type="PROSITE" id="PS00187">
    <property type="entry name" value="TPP_ENZYMES"/>
    <property type="match status" value="1"/>
</dbReference>
<dbReference type="InterPro" id="IPR047213">
    <property type="entry name" value="TPP_PYR_PDC_IPDC-like"/>
</dbReference>
<evidence type="ECO:0000259" key="11">
    <source>
        <dbReference type="Pfam" id="PF00205"/>
    </source>
</evidence>
<dbReference type="GO" id="GO:0030976">
    <property type="term" value="F:thiamine pyrophosphate binding"/>
    <property type="evidence" value="ECO:0007669"/>
    <property type="project" value="InterPro"/>
</dbReference>
<dbReference type="InterPro" id="IPR029035">
    <property type="entry name" value="DHS-like_NAD/FAD-binding_dom"/>
</dbReference>
<feature type="domain" description="Thiamine pyrophosphate enzyme N-terminal TPP-binding" evidence="13">
    <location>
        <begin position="1"/>
        <end position="110"/>
    </location>
</feature>
<accession>A0AA86K5H2</accession>
<comment type="cofactor">
    <cofactor evidence="2">
        <name>thiamine diphosphate</name>
        <dbReference type="ChEBI" id="CHEBI:58937"/>
    </cofactor>
</comment>
<dbReference type="Pfam" id="PF02775">
    <property type="entry name" value="TPP_enzyme_C"/>
    <property type="match status" value="1"/>
</dbReference>
<dbReference type="AlphaFoldDB" id="A0AA86K5H2"/>
<dbReference type="InterPro" id="IPR029061">
    <property type="entry name" value="THDP-binding"/>
</dbReference>
<keyword evidence="6 9" id="KW-0460">Magnesium</keyword>
<keyword evidence="8" id="KW-0456">Lyase</keyword>
<feature type="domain" description="Thiamine pyrophosphate enzyme TPP-binding" evidence="12">
    <location>
        <begin position="385"/>
        <end position="509"/>
    </location>
</feature>
<dbReference type="InterPro" id="IPR011766">
    <property type="entry name" value="TPP_enzyme_TPP-bd"/>
</dbReference>
<reference evidence="14" key="1">
    <citation type="submission" date="2022-10" db="EMBL/GenBank/DDBJ databases">
        <authorList>
            <person name="Koch H."/>
        </authorList>
    </citation>
    <scope>NUCLEOTIDE SEQUENCE</scope>
    <source>
        <strain evidence="14">DNF</strain>
    </source>
</reference>
<evidence type="ECO:0000259" key="12">
    <source>
        <dbReference type="Pfam" id="PF02775"/>
    </source>
</evidence>
<feature type="domain" description="Thiamine pyrophosphate enzyme central" evidence="11">
    <location>
        <begin position="193"/>
        <end position="318"/>
    </location>
</feature>
<comment type="cofactor">
    <cofactor evidence="1">
        <name>a metal cation</name>
        <dbReference type="ChEBI" id="CHEBI:25213"/>
    </cofactor>
</comment>
<evidence type="ECO:0000256" key="3">
    <source>
        <dbReference type="ARBA" id="ARBA00007812"/>
    </source>
</evidence>
<dbReference type="SUPFAM" id="SSF52518">
    <property type="entry name" value="Thiamin diphosphate-binding fold (THDP-binding)"/>
    <property type="match status" value="2"/>
</dbReference>
<protein>
    <submittedName>
        <fullName evidence="14">Pyruvate decarboxylase</fullName>
    </submittedName>
</protein>
<dbReference type="Gene3D" id="3.40.50.1220">
    <property type="entry name" value="TPP-binding domain"/>
    <property type="match status" value="1"/>
</dbReference>
<dbReference type="InterPro" id="IPR012110">
    <property type="entry name" value="PDC/IPDC-like"/>
</dbReference>
<dbReference type="GO" id="GO:0000287">
    <property type="term" value="F:magnesium ion binding"/>
    <property type="evidence" value="ECO:0007669"/>
    <property type="project" value="InterPro"/>
</dbReference>
<keyword evidence="5" id="KW-0210">Decarboxylase</keyword>
<evidence type="ECO:0000256" key="7">
    <source>
        <dbReference type="ARBA" id="ARBA00023052"/>
    </source>
</evidence>
<keyword evidence="15" id="KW-1185">Reference proteome</keyword>
<keyword evidence="14" id="KW-0670">Pyruvate</keyword>
<organism evidence="14 15">
    <name type="scientific">Nitrospira tepida</name>
    <dbReference type="NCBI Taxonomy" id="2973512"/>
    <lineage>
        <taxon>Bacteria</taxon>
        <taxon>Pseudomonadati</taxon>
        <taxon>Nitrospirota</taxon>
        <taxon>Nitrospiria</taxon>
        <taxon>Nitrospirales</taxon>
        <taxon>Nitrospiraceae</taxon>
        <taxon>Nitrospira</taxon>
    </lineage>
</organism>
<evidence type="ECO:0000256" key="1">
    <source>
        <dbReference type="ARBA" id="ARBA00001920"/>
    </source>
</evidence>
<feature type="binding site" evidence="9">
    <location>
        <position position="451"/>
    </location>
    <ligand>
        <name>Mg(2+)</name>
        <dbReference type="ChEBI" id="CHEBI:18420"/>
    </ligand>
</feature>
<evidence type="ECO:0000259" key="13">
    <source>
        <dbReference type="Pfam" id="PF02776"/>
    </source>
</evidence>
<evidence type="ECO:0000256" key="5">
    <source>
        <dbReference type="ARBA" id="ARBA00022793"/>
    </source>
</evidence>
<evidence type="ECO:0000256" key="6">
    <source>
        <dbReference type="ARBA" id="ARBA00022842"/>
    </source>
</evidence>
<keyword evidence="7 10" id="KW-0786">Thiamine pyrophosphate</keyword>
<dbReference type="GO" id="GO:0000949">
    <property type="term" value="P:aromatic amino acid family catabolic process to alcohol via Ehrlich pathway"/>
    <property type="evidence" value="ECO:0007669"/>
    <property type="project" value="TreeGrafter"/>
</dbReference>
<evidence type="ECO:0000256" key="2">
    <source>
        <dbReference type="ARBA" id="ARBA00001964"/>
    </source>
</evidence>
<sequence length="528" mass="57377">MRLAPLLLQRLFDLGAAHAFGISGDHVLPLYEALADSPIRSILTTHEPSAGFAADAYARLKGIGVAIGTYGAGVLNMVNPIAQAYAEKSPVLVLSGAPDMAGRDPDLLIHHKVKTFDTQRRVYAEMTAANAVLDDPKTAAREIDRVLDAMQREKRPGYLEIPRDMAWADIGVAEAWTAVAPQRDQAALTEAMQEIAIRFNRSQTPAILAGIEIMRLGLRDDLIRLAERYNLPVATSFMGKAVFPEHHPNFIGTYMGAASHPYAREMVEGSDCLLMLGVWLTDTETGRFTSVIARGTLMQVLADEVVISRHRYHHIGLAEILPALLNHSEIKSREFRNDYRPEPPEPDNQSLVAAVFTELSCLDDSRYIFTTDTGDCLFGSVALNAETILNPGYYTSMGFGVPAVLGAGLAVPDSRPVALVGDGGFQMTGMELGTLVRYGVDAIIIVLNNGGYRSLEALGGRRAVWDIHPWDYVAVARALGAEGTRVHTPEEFRTALRQAGERTGVLLIEAVLAPDDISPTLRRLGGKG</sequence>
<evidence type="ECO:0000256" key="10">
    <source>
        <dbReference type="RuleBase" id="RU362132"/>
    </source>
</evidence>
<name>A0AA86K5H2_9BACT</name>